<accession>A0ABY3X6U8</accession>
<dbReference type="PANTHER" id="PTHR13847">
    <property type="entry name" value="SARCOSINE DEHYDROGENASE-RELATED"/>
    <property type="match status" value="1"/>
</dbReference>
<dbReference type="Gene3D" id="3.30.9.10">
    <property type="entry name" value="D-Amino Acid Oxidase, subunit A, domain 2"/>
    <property type="match status" value="1"/>
</dbReference>
<dbReference type="InterPro" id="IPR036188">
    <property type="entry name" value="FAD/NAD-bd_sf"/>
</dbReference>
<dbReference type="SUPFAM" id="SSF54373">
    <property type="entry name" value="FAD-linked reductases, C-terminal domain"/>
    <property type="match status" value="1"/>
</dbReference>
<dbReference type="InterPro" id="IPR006076">
    <property type="entry name" value="FAD-dep_OxRdtase"/>
</dbReference>
<evidence type="ECO:0000313" key="3">
    <source>
        <dbReference type="EMBL" id="UNM97489.1"/>
    </source>
</evidence>
<evidence type="ECO:0000259" key="2">
    <source>
        <dbReference type="Pfam" id="PF01266"/>
    </source>
</evidence>
<evidence type="ECO:0000256" key="1">
    <source>
        <dbReference type="ARBA" id="ARBA00023002"/>
    </source>
</evidence>
<keyword evidence="4" id="KW-1185">Reference proteome</keyword>
<protein>
    <submittedName>
        <fullName evidence="3">FAD-binding oxidoreductase</fullName>
    </submittedName>
</protein>
<dbReference type="Pfam" id="PF01266">
    <property type="entry name" value="DAO"/>
    <property type="match status" value="1"/>
</dbReference>
<dbReference type="PANTHER" id="PTHR13847:SF289">
    <property type="entry name" value="GLYCINE OXIDASE"/>
    <property type="match status" value="1"/>
</dbReference>
<evidence type="ECO:0000313" key="4">
    <source>
        <dbReference type="Proteomes" id="UP000829542"/>
    </source>
</evidence>
<reference evidence="3 4" key="1">
    <citation type="submission" date="2022-03" db="EMBL/GenBank/DDBJ databases">
        <title>Ignatzschineria rhizosphaerae HR5S32.</title>
        <authorList>
            <person name="Sun J.Q."/>
            <person name="Feng J.Y."/>
        </authorList>
    </citation>
    <scope>NUCLEOTIDE SEQUENCE [LARGE SCALE GENOMIC DNA]</scope>
    <source>
        <strain evidence="3 4">HR5S32</strain>
    </source>
</reference>
<sequence>MKQEAIVIGAGMVGISIAWHLQQKNFQVTVLDRKAPGEETSYGNAGLIQREAIYPHPFPREIKEMLRVLPNTSLDIRFRPKALMHYAKPLWQYFQFSAKQPYDKIVEEWATLIEHATKEHEVMFTASDAEYLVRQKGWLQLHRDQKSLDAIIAKSTKLTAHGVEFKILTPKEIALLEPDLDVSHFVGGIHWLNAWQVTSPGDLTKAYAENFKKLGGIIKETTVTNLHELSDGSWDITTTKEQLKTQNLIIATGPWSHEILKLLGYNFPLFPMRGYHTHYQAAEGKMLNHSIVDEDNGYVLSPQKLGIRLTTGAEFTFIDAPIKDEQLQADIKVARELFPLESPVEKTPWFGHRPCLPDMKPIIDKAPKHQNLWLAFGHAHQGFTLGPATGRLMSEMISGETPYIDPAPFKATRF</sequence>
<name>A0ABY3X6U8_9GAMM</name>
<dbReference type="SUPFAM" id="SSF51905">
    <property type="entry name" value="FAD/NAD(P)-binding domain"/>
    <property type="match status" value="1"/>
</dbReference>
<proteinExistence type="predicted"/>
<gene>
    <name evidence="3" type="ORF">MMG00_06510</name>
</gene>
<dbReference type="EMBL" id="CP093379">
    <property type="protein sequence ID" value="UNM97489.1"/>
    <property type="molecule type" value="Genomic_DNA"/>
</dbReference>
<dbReference type="Proteomes" id="UP000829542">
    <property type="component" value="Chromosome"/>
</dbReference>
<dbReference type="Gene3D" id="3.50.50.60">
    <property type="entry name" value="FAD/NAD(P)-binding domain"/>
    <property type="match status" value="2"/>
</dbReference>
<keyword evidence="1" id="KW-0560">Oxidoreductase</keyword>
<organism evidence="3 4">
    <name type="scientific">Ignatzschineria rhizosphaerae</name>
    <dbReference type="NCBI Taxonomy" id="2923279"/>
    <lineage>
        <taxon>Bacteria</taxon>
        <taxon>Pseudomonadati</taxon>
        <taxon>Pseudomonadota</taxon>
        <taxon>Gammaproteobacteria</taxon>
        <taxon>Cardiobacteriales</taxon>
        <taxon>Ignatzschineriaceae</taxon>
        <taxon>Ignatzschineria</taxon>
    </lineage>
</organism>
<dbReference type="RefSeq" id="WP_242153088.1">
    <property type="nucleotide sequence ID" value="NZ_CP093379.1"/>
</dbReference>
<feature type="domain" description="FAD dependent oxidoreductase" evidence="2">
    <location>
        <begin position="5"/>
        <end position="396"/>
    </location>
</feature>